<dbReference type="Gene3D" id="3.20.140.10">
    <property type="entry name" value="nicotinate phosphoribosyltransferase"/>
    <property type="match status" value="1"/>
</dbReference>
<dbReference type="RefSeq" id="WP_185132882.1">
    <property type="nucleotide sequence ID" value="NZ_JACJVO010000045.1"/>
</dbReference>
<comment type="caution">
    <text evidence="13">The sequence shown here is derived from an EMBL/GenBank/DDBJ whole genome shotgun (WGS) entry which is preliminary data.</text>
</comment>
<evidence type="ECO:0000256" key="3">
    <source>
        <dbReference type="ARBA" id="ARBA00013236"/>
    </source>
</evidence>
<dbReference type="NCBIfam" id="NF009131">
    <property type="entry name" value="PRK12484.1"/>
    <property type="match status" value="1"/>
</dbReference>
<evidence type="ECO:0000259" key="12">
    <source>
        <dbReference type="Pfam" id="PF17956"/>
    </source>
</evidence>
<comment type="catalytic activity">
    <reaction evidence="8 9">
        <text>5-phospho-alpha-D-ribose 1-diphosphate + nicotinate + ATP + H2O = nicotinate beta-D-ribonucleotide + ADP + phosphate + diphosphate</text>
        <dbReference type="Rhea" id="RHEA:36163"/>
        <dbReference type="ChEBI" id="CHEBI:15377"/>
        <dbReference type="ChEBI" id="CHEBI:30616"/>
        <dbReference type="ChEBI" id="CHEBI:32544"/>
        <dbReference type="ChEBI" id="CHEBI:33019"/>
        <dbReference type="ChEBI" id="CHEBI:43474"/>
        <dbReference type="ChEBI" id="CHEBI:57502"/>
        <dbReference type="ChEBI" id="CHEBI:58017"/>
        <dbReference type="ChEBI" id="CHEBI:456216"/>
        <dbReference type="EC" id="6.3.4.21"/>
    </reaction>
</comment>
<feature type="domain" description="Nicotinate/nicotinamide phosphoribosyltransferase" evidence="10">
    <location>
        <begin position="154"/>
        <end position="356"/>
    </location>
</feature>
<dbReference type="PANTHER" id="PTHR11098">
    <property type="entry name" value="NICOTINATE PHOSPHORIBOSYLTRANSFERASE"/>
    <property type="match status" value="1"/>
</dbReference>
<reference evidence="13 14" key="1">
    <citation type="submission" date="2020-08" db="EMBL/GenBank/DDBJ databases">
        <title>Cohnella phylogeny.</title>
        <authorList>
            <person name="Dunlap C."/>
        </authorList>
    </citation>
    <scope>NUCLEOTIDE SEQUENCE [LARGE SCALE GENOMIC DNA]</scope>
    <source>
        <strain evidence="13 14">CBP 2801</strain>
    </source>
</reference>
<evidence type="ECO:0000313" key="14">
    <source>
        <dbReference type="Proteomes" id="UP000564644"/>
    </source>
</evidence>
<dbReference type="EC" id="6.3.4.21" evidence="3 9"/>
<comment type="pathway">
    <text evidence="1 9">Cofactor biosynthesis; NAD(+) biosynthesis; nicotinate D-ribonucleotide from nicotinate: step 1/1.</text>
</comment>
<dbReference type="UniPathway" id="UPA00253">
    <property type="reaction ID" value="UER00457"/>
</dbReference>
<comment type="PTM">
    <text evidence="9">Transiently phosphorylated on a His residue during the reaction cycle. Phosphorylation strongly increases the affinity for substrates and increases the rate of nicotinate D-ribonucleotide production. Dephosphorylation regenerates the low-affinity form of the enzyme, leading to product release.</text>
</comment>
<evidence type="ECO:0000256" key="4">
    <source>
        <dbReference type="ARBA" id="ARBA00022553"/>
    </source>
</evidence>
<evidence type="ECO:0000256" key="1">
    <source>
        <dbReference type="ARBA" id="ARBA00004952"/>
    </source>
</evidence>
<proteinExistence type="inferred from homology"/>
<dbReference type="NCBIfam" id="TIGR01513">
    <property type="entry name" value="NAPRTase_put"/>
    <property type="match status" value="1"/>
</dbReference>
<name>A0A7X0VYC8_9BACL</name>
<protein>
    <recommendedName>
        <fullName evidence="3 9">Nicotinate phosphoribosyltransferase</fullName>
        <ecNumber evidence="3 9">6.3.4.21</ecNumber>
    </recommendedName>
</protein>
<dbReference type="PIRSF" id="PIRSF000484">
    <property type="entry name" value="NAPRT"/>
    <property type="match status" value="1"/>
</dbReference>
<dbReference type="AlphaFoldDB" id="A0A7X0VYC8"/>
<evidence type="ECO:0000259" key="11">
    <source>
        <dbReference type="Pfam" id="PF17767"/>
    </source>
</evidence>
<dbReference type="Pfam" id="PF04095">
    <property type="entry name" value="NAPRTase"/>
    <property type="match status" value="1"/>
</dbReference>
<dbReference type="InterPro" id="IPR013785">
    <property type="entry name" value="Aldolase_TIM"/>
</dbReference>
<dbReference type="Pfam" id="PF17767">
    <property type="entry name" value="NAPRTase_N"/>
    <property type="match status" value="1"/>
</dbReference>
<dbReference type="SUPFAM" id="SSF54675">
    <property type="entry name" value="Nicotinate/Quinolinate PRTase N-terminal domain-like"/>
    <property type="match status" value="1"/>
</dbReference>
<dbReference type="FunFam" id="3.20.20.70:FF:000076">
    <property type="entry name" value="Nicotinate phosphoribosyltransferase"/>
    <property type="match status" value="1"/>
</dbReference>
<comment type="function">
    <text evidence="9">Catalyzes the first step in the biosynthesis of NAD from nicotinic acid, the ATP-dependent synthesis of beta-nicotinate D-ribonucleotide from nicotinate and 5-phospho-D-ribose 1-phosphate.</text>
</comment>
<sequence length="480" mass="54154">MNYGDLTLHTDKYQINMMYAHWRNGTDRQKAAFEAYFRKLPFGNGFAVFAGLGRFVEYVRGLRFDDETLRYLAEQEEGYESAFLDKLAGFRFTGDIWSMEEGALVFAGEPLVRIEAEAFEAHLLETALLNFINYQTLIATKAARIRQVAPDDALLEFGTRRAQEADAAVWGARAAYLAGFDATSNLRAGHLFGIPTSGTHAHAWVQMHDSEEEAFRLYAQTFPLQVTLLVDTYDTLRSGVPNAIRVAKWMEDQGWRMQGIRLDSGDLAYLSKEARAMLDQAGLEYVKIVASNDLDENIMLDLKAQGARIDSWGIGTQLITAADQPALGGVYKLVAKERDGEWEPVIKISGNPEKVTTPGAKDVYRIIDRGTGIAIADYVALTDEGDVRSGEPIELFDPAHPYLNRTVSDYEALPMLTPVFRRGELVYGQPDLTAIRSGHRRQLAMFRREHLRKLNPEHYPVYLSVKAWKQKTELIRKRKT</sequence>
<evidence type="ECO:0000256" key="5">
    <source>
        <dbReference type="ARBA" id="ARBA00022598"/>
    </source>
</evidence>
<evidence type="ECO:0000256" key="2">
    <source>
        <dbReference type="ARBA" id="ARBA00010897"/>
    </source>
</evidence>
<dbReference type="InterPro" id="IPR007229">
    <property type="entry name" value="Nic_PRibTrfase-Fam"/>
</dbReference>
<dbReference type="InterPro" id="IPR006405">
    <property type="entry name" value="Nic_PRibTrfase_pncB"/>
</dbReference>
<dbReference type="InterPro" id="IPR040727">
    <property type="entry name" value="NAPRTase_N"/>
</dbReference>
<evidence type="ECO:0000256" key="6">
    <source>
        <dbReference type="ARBA" id="ARBA00022642"/>
    </source>
</evidence>
<dbReference type="GO" id="GO:0047280">
    <property type="term" value="F:nicotinamide phosphoribosyltransferase activity"/>
    <property type="evidence" value="ECO:0007669"/>
    <property type="project" value="UniProtKB-ARBA"/>
</dbReference>
<keyword evidence="13" id="KW-0328">Glycosyltransferase</keyword>
<feature type="domain" description="Nicotinate phosphoribosyltransferase C-terminal" evidence="12">
    <location>
        <begin position="361"/>
        <end position="470"/>
    </location>
</feature>
<gene>
    <name evidence="13" type="ORF">H7C18_30410</name>
</gene>
<dbReference type="GO" id="GO:0034355">
    <property type="term" value="P:NAD+ biosynthetic process via the salvage pathway"/>
    <property type="evidence" value="ECO:0007669"/>
    <property type="project" value="UniProtKB-ARBA"/>
</dbReference>
<dbReference type="Pfam" id="PF17956">
    <property type="entry name" value="NAPRTase_C"/>
    <property type="match status" value="1"/>
</dbReference>
<keyword evidence="14" id="KW-1185">Reference proteome</keyword>
<keyword evidence="7 9" id="KW-0808">Transferase</keyword>
<dbReference type="GO" id="GO:0004516">
    <property type="term" value="F:nicotinate phosphoribosyltransferase activity"/>
    <property type="evidence" value="ECO:0007669"/>
    <property type="project" value="UniProtKB-UniRule"/>
</dbReference>
<dbReference type="NCBIfam" id="NF006695">
    <property type="entry name" value="PRK09243.1-2"/>
    <property type="match status" value="1"/>
</dbReference>
<accession>A0A7X0VYC8</accession>
<evidence type="ECO:0000313" key="13">
    <source>
        <dbReference type="EMBL" id="MBB6735234.1"/>
    </source>
</evidence>
<comment type="similarity">
    <text evidence="2 9">Belongs to the NAPRTase family.</text>
</comment>
<keyword evidence="6 9" id="KW-0662">Pyridine nucleotide biosynthesis</keyword>
<dbReference type="NCBIfam" id="NF006694">
    <property type="entry name" value="PRK09243.1-1"/>
    <property type="match status" value="1"/>
</dbReference>
<dbReference type="EMBL" id="JACJVO010000045">
    <property type="protein sequence ID" value="MBB6735234.1"/>
    <property type="molecule type" value="Genomic_DNA"/>
</dbReference>
<dbReference type="InterPro" id="IPR041525">
    <property type="entry name" value="N/Namide_PRibTrfase"/>
</dbReference>
<dbReference type="SUPFAM" id="SSF51690">
    <property type="entry name" value="Nicotinate/Quinolinate PRTase C-terminal domain-like"/>
    <property type="match status" value="1"/>
</dbReference>
<dbReference type="InterPro" id="IPR036068">
    <property type="entry name" value="Nicotinate_pribotase-like_C"/>
</dbReference>
<feature type="domain" description="Nicotinate phosphoribosyltransferase N-terminal" evidence="11">
    <location>
        <begin position="8"/>
        <end position="133"/>
    </location>
</feature>
<dbReference type="CDD" id="cd01570">
    <property type="entry name" value="NAPRTase_A"/>
    <property type="match status" value="1"/>
</dbReference>
<keyword evidence="5 9" id="KW-0436">Ligase</keyword>
<dbReference type="Proteomes" id="UP000564644">
    <property type="component" value="Unassembled WGS sequence"/>
</dbReference>
<dbReference type="Gene3D" id="3.20.20.70">
    <property type="entry name" value="Aldolase class I"/>
    <property type="match status" value="1"/>
</dbReference>
<evidence type="ECO:0000256" key="7">
    <source>
        <dbReference type="ARBA" id="ARBA00022679"/>
    </source>
</evidence>
<dbReference type="GO" id="GO:0005829">
    <property type="term" value="C:cytosol"/>
    <property type="evidence" value="ECO:0007669"/>
    <property type="project" value="TreeGrafter"/>
</dbReference>
<evidence type="ECO:0000256" key="8">
    <source>
        <dbReference type="ARBA" id="ARBA00048668"/>
    </source>
</evidence>
<evidence type="ECO:0000256" key="9">
    <source>
        <dbReference type="RuleBase" id="RU365100"/>
    </source>
</evidence>
<dbReference type="InterPro" id="IPR041619">
    <property type="entry name" value="NAPRTase_C"/>
</dbReference>
<organism evidence="13 14">
    <name type="scientific">Cohnella zeiphila</name>
    <dbReference type="NCBI Taxonomy" id="2761120"/>
    <lineage>
        <taxon>Bacteria</taxon>
        <taxon>Bacillati</taxon>
        <taxon>Bacillota</taxon>
        <taxon>Bacilli</taxon>
        <taxon>Bacillales</taxon>
        <taxon>Paenibacillaceae</taxon>
        <taxon>Cohnella</taxon>
    </lineage>
</organism>
<dbReference type="PANTHER" id="PTHR11098:SF1">
    <property type="entry name" value="NICOTINATE PHOSPHORIBOSYLTRANSFERASE"/>
    <property type="match status" value="1"/>
</dbReference>
<keyword evidence="4" id="KW-0597">Phosphoprotein</keyword>
<evidence type="ECO:0000259" key="10">
    <source>
        <dbReference type="Pfam" id="PF04095"/>
    </source>
</evidence>